<dbReference type="EMBL" id="JAOCZP010000001">
    <property type="protein sequence ID" value="MCT7374110.1"/>
    <property type="molecule type" value="Genomic_DNA"/>
</dbReference>
<dbReference type="PROSITE" id="PS50928">
    <property type="entry name" value="ABC_TM1"/>
    <property type="match status" value="1"/>
</dbReference>
<evidence type="ECO:0000256" key="2">
    <source>
        <dbReference type="ARBA" id="ARBA00022448"/>
    </source>
</evidence>
<keyword evidence="5 7" id="KW-1133">Transmembrane helix</keyword>
<evidence type="ECO:0000256" key="7">
    <source>
        <dbReference type="RuleBase" id="RU363032"/>
    </source>
</evidence>
<dbReference type="Pfam" id="PF00528">
    <property type="entry name" value="BPD_transp_1"/>
    <property type="match status" value="1"/>
</dbReference>
<evidence type="ECO:0000259" key="8">
    <source>
        <dbReference type="PROSITE" id="PS50928"/>
    </source>
</evidence>
<dbReference type="Gene3D" id="1.10.3720.10">
    <property type="entry name" value="MetI-like"/>
    <property type="match status" value="1"/>
</dbReference>
<evidence type="ECO:0000313" key="9">
    <source>
        <dbReference type="EMBL" id="MCT7374110.1"/>
    </source>
</evidence>
<dbReference type="SUPFAM" id="SSF161098">
    <property type="entry name" value="MetI-like"/>
    <property type="match status" value="1"/>
</dbReference>
<keyword evidence="10" id="KW-1185">Reference proteome</keyword>
<evidence type="ECO:0000313" key="10">
    <source>
        <dbReference type="Proteomes" id="UP001320831"/>
    </source>
</evidence>
<proteinExistence type="inferred from homology"/>
<evidence type="ECO:0000256" key="6">
    <source>
        <dbReference type="ARBA" id="ARBA00023136"/>
    </source>
</evidence>
<dbReference type="CDD" id="cd06261">
    <property type="entry name" value="TM_PBP2"/>
    <property type="match status" value="1"/>
</dbReference>
<dbReference type="InterPro" id="IPR000515">
    <property type="entry name" value="MetI-like"/>
</dbReference>
<feature type="domain" description="ABC transmembrane type-1" evidence="8">
    <location>
        <begin position="73"/>
        <end position="284"/>
    </location>
</feature>
<evidence type="ECO:0000256" key="4">
    <source>
        <dbReference type="ARBA" id="ARBA00022692"/>
    </source>
</evidence>
<gene>
    <name evidence="9" type="ORF">N5A92_03580</name>
</gene>
<feature type="transmembrane region" description="Helical" evidence="7">
    <location>
        <begin position="110"/>
        <end position="130"/>
    </location>
</feature>
<feature type="transmembrane region" description="Helical" evidence="7">
    <location>
        <begin position="12"/>
        <end position="40"/>
    </location>
</feature>
<keyword evidence="4 7" id="KW-0812">Transmembrane</keyword>
<dbReference type="PANTHER" id="PTHR30193">
    <property type="entry name" value="ABC TRANSPORTER PERMEASE PROTEIN"/>
    <property type="match status" value="1"/>
</dbReference>
<keyword evidence="2 7" id="KW-0813">Transport</keyword>
<dbReference type="Proteomes" id="UP001320831">
    <property type="component" value="Unassembled WGS sequence"/>
</dbReference>
<comment type="caution">
    <text evidence="9">The sequence shown here is derived from an EMBL/GenBank/DDBJ whole genome shotgun (WGS) entry which is preliminary data.</text>
</comment>
<comment type="similarity">
    <text evidence="7">Belongs to the binding-protein-dependent transport system permease family.</text>
</comment>
<dbReference type="InterPro" id="IPR051393">
    <property type="entry name" value="ABC_transporter_permease"/>
</dbReference>
<organism evidence="9 10">
    <name type="scientific">Chelativorans salis</name>
    <dbReference type="NCBI Taxonomy" id="2978478"/>
    <lineage>
        <taxon>Bacteria</taxon>
        <taxon>Pseudomonadati</taxon>
        <taxon>Pseudomonadota</taxon>
        <taxon>Alphaproteobacteria</taxon>
        <taxon>Hyphomicrobiales</taxon>
        <taxon>Phyllobacteriaceae</taxon>
        <taxon>Chelativorans</taxon>
    </lineage>
</organism>
<evidence type="ECO:0000256" key="1">
    <source>
        <dbReference type="ARBA" id="ARBA00004651"/>
    </source>
</evidence>
<feature type="transmembrane region" description="Helical" evidence="7">
    <location>
        <begin position="263"/>
        <end position="283"/>
    </location>
</feature>
<evidence type="ECO:0000256" key="5">
    <source>
        <dbReference type="ARBA" id="ARBA00022989"/>
    </source>
</evidence>
<protein>
    <submittedName>
        <fullName evidence="9">Sugar ABC transporter permease</fullName>
    </submittedName>
</protein>
<feature type="transmembrane region" description="Helical" evidence="7">
    <location>
        <begin position="77"/>
        <end position="98"/>
    </location>
</feature>
<feature type="transmembrane region" description="Helical" evidence="7">
    <location>
        <begin position="213"/>
        <end position="233"/>
    </location>
</feature>
<accession>A0ABT2LHR9</accession>
<keyword evidence="3" id="KW-1003">Cell membrane</keyword>
<sequence length="295" mass="32648">MPTALPSARRELFSGLLFSAPAFILLSLIHIVPLLTLIALSFTDYELGALDVRWLGLDNFARAFSDPVFQRALRNTLLYVAIVIPGSVLLGLLIALLVHARKRTRSIYEVIYFLPVTSTLVAMATVWQFLLHPRLGPVNGFLKSLGFPEIAFLSEPSLVIPTLAVIGLWQMVGFNMILFLAGLSTIPRDLYDAAEVDGAGGAVDRFLRITWPMLGPTTMFVTVTTCITAFKVFDTVAVLTHGRGGSEVLLYAIYLEGFHYFKMGYAAALTLVFLAFILVFSILQARRMDRKVHYA</sequence>
<comment type="subcellular location">
    <subcellularLocation>
        <location evidence="1 7">Cell membrane</location>
        <topology evidence="1 7">Multi-pass membrane protein</topology>
    </subcellularLocation>
</comment>
<feature type="transmembrane region" description="Helical" evidence="7">
    <location>
        <begin position="158"/>
        <end position="181"/>
    </location>
</feature>
<keyword evidence="6 7" id="KW-0472">Membrane</keyword>
<reference evidence="9 10" key="1">
    <citation type="submission" date="2022-09" db="EMBL/GenBank/DDBJ databases">
        <title>Chelativorans salina sp. nov., a novel slightly halophilic bacterium isolated from a saline lake sediment enrichment.</title>
        <authorList>
            <person name="Gao L."/>
            <person name="Fang B.-Z."/>
            <person name="Li W.-J."/>
        </authorList>
    </citation>
    <scope>NUCLEOTIDE SEQUENCE [LARGE SCALE GENOMIC DNA]</scope>
    <source>
        <strain evidence="9 10">EGI FJ00035</strain>
    </source>
</reference>
<dbReference type="InterPro" id="IPR035906">
    <property type="entry name" value="MetI-like_sf"/>
</dbReference>
<dbReference type="PANTHER" id="PTHR30193:SF37">
    <property type="entry name" value="INNER MEMBRANE ABC TRANSPORTER PERMEASE PROTEIN YCJO"/>
    <property type="match status" value="1"/>
</dbReference>
<evidence type="ECO:0000256" key="3">
    <source>
        <dbReference type="ARBA" id="ARBA00022475"/>
    </source>
</evidence>
<dbReference type="RefSeq" id="WP_260900465.1">
    <property type="nucleotide sequence ID" value="NZ_JAOCZP010000001.1"/>
</dbReference>
<name>A0ABT2LHR9_9HYPH</name>